<feature type="non-terminal residue" evidence="1">
    <location>
        <position position="40"/>
    </location>
</feature>
<dbReference type="AlphaFoldDB" id="A0AAE1BT59"/>
<dbReference type="Proteomes" id="UP001286313">
    <property type="component" value="Unassembled WGS sequence"/>
</dbReference>
<evidence type="ECO:0000313" key="1">
    <source>
        <dbReference type="EMBL" id="KAK3854485.1"/>
    </source>
</evidence>
<protein>
    <submittedName>
        <fullName evidence="1">Uncharacterized protein</fullName>
    </submittedName>
</protein>
<evidence type="ECO:0000313" key="2">
    <source>
        <dbReference type="Proteomes" id="UP001286313"/>
    </source>
</evidence>
<reference evidence="1" key="1">
    <citation type="submission" date="2023-10" db="EMBL/GenBank/DDBJ databases">
        <title>Genome assemblies of two species of porcelain crab, Petrolisthes cinctipes and Petrolisthes manimaculis (Anomura: Porcellanidae).</title>
        <authorList>
            <person name="Angst P."/>
        </authorList>
    </citation>
    <scope>NUCLEOTIDE SEQUENCE</scope>
    <source>
        <strain evidence="1">PB745_01</strain>
        <tissue evidence="1">Gill</tissue>
    </source>
</reference>
<accession>A0AAE1BT59</accession>
<name>A0AAE1BT59_PETCI</name>
<gene>
    <name evidence="1" type="ORF">Pcinc_039038</name>
</gene>
<proteinExistence type="predicted"/>
<sequence length="40" mass="4251">MVKGKHDGQIGDQKVLANQVSGCEQVSHAHLPSGPISRKL</sequence>
<dbReference type="EMBL" id="JAWQEG010006557">
    <property type="protein sequence ID" value="KAK3854485.1"/>
    <property type="molecule type" value="Genomic_DNA"/>
</dbReference>
<comment type="caution">
    <text evidence="1">The sequence shown here is derived from an EMBL/GenBank/DDBJ whole genome shotgun (WGS) entry which is preliminary data.</text>
</comment>
<keyword evidence="2" id="KW-1185">Reference proteome</keyword>
<organism evidence="1 2">
    <name type="scientific">Petrolisthes cinctipes</name>
    <name type="common">Flat porcelain crab</name>
    <dbReference type="NCBI Taxonomy" id="88211"/>
    <lineage>
        <taxon>Eukaryota</taxon>
        <taxon>Metazoa</taxon>
        <taxon>Ecdysozoa</taxon>
        <taxon>Arthropoda</taxon>
        <taxon>Crustacea</taxon>
        <taxon>Multicrustacea</taxon>
        <taxon>Malacostraca</taxon>
        <taxon>Eumalacostraca</taxon>
        <taxon>Eucarida</taxon>
        <taxon>Decapoda</taxon>
        <taxon>Pleocyemata</taxon>
        <taxon>Anomura</taxon>
        <taxon>Galatheoidea</taxon>
        <taxon>Porcellanidae</taxon>
        <taxon>Petrolisthes</taxon>
    </lineage>
</organism>